<evidence type="ECO:0000313" key="3">
    <source>
        <dbReference type="Proteomes" id="UP000289228"/>
    </source>
</evidence>
<accession>A0A411CYI3</accession>
<keyword evidence="3" id="KW-1185">Reference proteome</keyword>
<organism evidence="2 3">
    <name type="scientific">Streptomyces phage Shawty</name>
    <dbReference type="NCBI Taxonomy" id="2510521"/>
    <lineage>
        <taxon>Viruses</taxon>
        <taxon>Duplodnaviria</taxon>
        <taxon>Heunggongvirae</taxon>
        <taxon>Uroviricota</taxon>
        <taxon>Caudoviricetes</taxon>
        <taxon>Colingsworthviridae</taxon>
        <taxon>Lomovskayavirus</taxon>
        <taxon>Lomovskayavirus shawty</taxon>
    </lineage>
</organism>
<feature type="region of interest" description="Disordered" evidence="1">
    <location>
        <begin position="1"/>
        <end position="21"/>
    </location>
</feature>
<protein>
    <submittedName>
        <fullName evidence="2">Uncharacterized protein</fullName>
    </submittedName>
</protein>
<dbReference type="EMBL" id="MK433266">
    <property type="protein sequence ID" value="QAY26963.1"/>
    <property type="molecule type" value="Genomic_DNA"/>
</dbReference>
<name>A0A411CYI3_9CAUD</name>
<sequence>MSDATEPKAPRKTAAQKRTEKSFERLDTWVAANRLLFRPNADWAEGVTPYDVLTLAQWLAADND</sequence>
<dbReference type="Proteomes" id="UP000289228">
    <property type="component" value="Segment"/>
</dbReference>
<reference evidence="2 3" key="1">
    <citation type="submission" date="2019-01" db="EMBL/GenBank/DDBJ databases">
        <authorList>
            <person name="Sharon T."/>
            <person name="Marcella E.L."/>
            <person name="Lynley F.A."/>
            <person name="Shelly T."/>
            <person name="Kanika K."/>
            <person name="Kit P."/>
            <person name="Joe P."/>
            <person name="Garlena R.A."/>
            <person name="Russell D.A."/>
            <person name="Pope W.H."/>
            <person name="Jacobs-Sera D."/>
            <person name="Hatfull G.F."/>
        </authorList>
    </citation>
    <scope>NUCLEOTIDE SEQUENCE [LARGE SCALE GENOMIC DNA]</scope>
</reference>
<proteinExistence type="predicted"/>
<gene>
    <name evidence="2" type="primary">39</name>
    <name evidence="2" type="ORF">SEA_SHAWTY_39</name>
</gene>
<evidence type="ECO:0000313" key="2">
    <source>
        <dbReference type="EMBL" id="QAY26963.1"/>
    </source>
</evidence>
<evidence type="ECO:0000256" key="1">
    <source>
        <dbReference type="SAM" id="MobiDB-lite"/>
    </source>
</evidence>